<gene>
    <name evidence="5" type="ORF">SAMN05444003_2889</name>
</gene>
<protein>
    <submittedName>
        <fullName evidence="5">Transcriptional regulator, LacI family</fullName>
    </submittedName>
</protein>
<dbReference type="Proteomes" id="UP000184074">
    <property type="component" value="Unassembled WGS sequence"/>
</dbReference>
<dbReference type="STRING" id="1508389.SAMN05444003_2889"/>
<proteinExistence type="predicted"/>
<evidence type="ECO:0000259" key="4">
    <source>
        <dbReference type="PROSITE" id="PS50932"/>
    </source>
</evidence>
<organism evidence="5 6">
    <name type="scientific">Cognatiyoonia sediminum</name>
    <dbReference type="NCBI Taxonomy" id="1508389"/>
    <lineage>
        <taxon>Bacteria</taxon>
        <taxon>Pseudomonadati</taxon>
        <taxon>Pseudomonadota</taxon>
        <taxon>Alphaproteobacteria</taxon>
        <taxon>Rhodobacterales</taxon>
        <taxon>Paracoccaceae</taxon>
        <taxon>Cognatiyoonia</taxon>
    </lineage>
</organism>
<dbReference type="EMBL" id="FQXB01000006">
    <property type="protein sequence ID" value="SHH36042.1"/>
    <property type="molecule type" value="Genomic_DNA"/>
</dbReference>
<dbReference type="PANTHER" id="PTHR30146">
    <property type="entry name" value="LACI-RELATED TRANSCRIPTIONAL REPRESSOR"/>
    <property type="match status" value="1"/>
</dbReference>
<feature type="domain" description="HTH lacI-type" evidence="4">
    <location>
        <begin position="17"/>
        <end position="71"/>
    </location>
</feature>
<dbReference type="CDD" id="cd01392">
    <property type="entry name" value="HTH_LacI"/>
    <property type="match status" value="1"/>
</dbReference>
<dbReference type="SUPFAM" id="SSF47413">
    <property type="entry name" value="lambda repressor-like DNA-binding domains"/>
    <property type="match status" value="1"/>
</dbReference>
<dbReference type="AlphaFoldDB" id="A0A1M5SBN6"/>
<name>A0A1M5SBN6_9RHOB</name>
<evidence type="ECO:0000313" key="5">
    <source>
        <dbReference type="EMBL" id="SHH36042.1"/>
    </source>
</evidence>
<evidence type="ECO:0000256" key="3">
    <source>
        <dbReference type="ARBA" id="ARBA00023163"/>
    </source>
</evidence>
<dbReference type="Gene3D" id="3.40.50.2300">
    <property type="match status" value="2"/>
</dbReference>
<dbReference type="Pfam" id="PF00356">
    <property type="entry name" value="LacI"/>
    <property type="match status" value="1"/>
</dbReference>
<dbReference type="InterPro" id="IPR010982">
    <property type="entry name" value="Lambda_DNA-bd_dom_sf"/>
</dbReference>
<dbReference type="GO" id="GO:0003700">
    <property type="term" value="F:DNA-binding transcription factor activity"/>
    <property type="evidence" value="ECO:0007669"/>
    <property type="project" value="TreeGrafter"/>
</dbReference>
<evidence type="ECO:0000256" key="1">
    <source>
        <dbReference type="ARBA" id="ARBA00023015"/>
    </source>
</evidence>
<keyword evidence="2" id="KW-0238">DNA-binding</keyword>
<evidence type="ECO:0000313" key="6">
    <source>
        <dbReference type="Proteomes" id="UP000184074"/>
    </source>
</evidence>
<dbReference type="RefSeq" id="WP_072902526.1">
    <property type="nucleotide sequence ID" value="NZ_FQXB01000006.1"/>
</dbReference>
<dbReference type="InterPro" id="IPR000843">
    <property type="entry name" value="HTH_LacI"/>
</dbReference>
<dbReference type="SUPFAM" id="SSF53822">
    <property type="entry name" value="Periplasmic binding protein-like I"/>
    <property type="match status" value="1"/>
</dbReference>
<accession>A0A1M5SBN6</accession>
<dbReference type="PROSITE" id="PS50932">
    <property type="entry name" value="HTH_LACI_2"/>
    <property type="match status" value="1"/>
</dbReference>
<dbReference type="InterPro" id="IPR028082">
    <property type="entry name" value="Peripla_BP_I"/>
</dbReference>
<dbReference type="SMART" id="SM00354">
    <property type="entry name" value="HTH_LACI"/>
    <property type="match status" value="1"/>
</dbReference>
<dbReference type="Pfam" id="PF13377">
    <property type="entry name" value="Peripla_BP_3"/>
    <property type="match status" value="1"/>
</dbReference>
<dbReference type="GO" id="GO:0000976">
    <property type="term" value="F:transcription cis-regulatory region binding"/>
    <property type="evidence" value="ECO:0007669"/>
    <property type="project" value="TreeGrafter"/>
</dbReference>
<keyword evidence="3" id="KW-0804">Transcription</keyword>
<keyword evidence="1" id="KW-0805">Transcription regulation</keyword>
<sequence>MAAAQRQNGRSRPGRRATISDVSNALGLTKSTVSRALNDYPDIAETTRARVKRMAQKLGYRPLATAQSIRTGRVRAIGFIIELAEHDAHRPFMAEFLAGMSRSASAEGWTLTVAASSTPEETLEIISKLQMESKADGFIIPRTLIDDERITRLRNDYIPFVTFGRTNSDEETVWYDIAGEEAMRSAVLHLHDLGHDRIAFVNGGSKYKYSELRREGYIQGLTDAGLDIDHSLIFEECLSEEDGRAAAQSILAADNPPTAFVYALDRAALGLYPLAKELDLTIGEHLSVISYDGVPEGAAVEPPLSTYAVDIARAGERLGALLIRHLRDDEAKDLHELEQATFLDRGSAGAPALTSAQLSAHLRGLGPKGAFSNGRNST</sequence>
<dbReference type="Gene3D" id="1.10.260.40">
    <property type="entry name" value="lambda repressor-like DNA-binding domains"/>
    <property type="match status" value="1"/>
</dbReference>
<dbReference type="PANTHER" id="PTHR30146:SF138">
    <property type="entry name" value="TRANSCRIPTIONAL REGULATORY PROTEIN"/>
    <property type="match status" value="1"/>
</dbReference>
<keyword evidence="6" id="KW-1185">Reference proteome</keyword>
<evidence type="ECO:0000256" key="2">
    <source>
        <dbReference type="ARBA" id="ARBA00023125"/>
    </source>
</evidence>
<reference evidence="5 6" key="1">
    <citation type="submission" date="2016-11" db="EMBL/GenBank/DDBJ databases">
        <authorList>
            <person name="Jaros S."/>
            <person name="Januszkiewicz K."/>
            <person name="Wedrychowicz H."/>
        </authorList>
    </citation>
    <scope>NUCLEOTIDE SEQUENCE [LARGE SCALE GENOMIC DNA]</scope>
    <source>
        <strain evidence="5 6">DSM 28715</strain>
    </source>
</reference>
<dbReference type="InterPro" id="IPR046335">
    <property type="entry name" value="LacI/GalR-like_sensor"/>
</dbReference>